<sequence length="115" mass="12462">MAGFATCLPLFGCMSYTTGAVWVWLGMGTYHSRCSPIRIFPSLSTCSHCMYRGLLCFAKAFLENFVSGFWPGMGAVAEEPGGWLAGWLFPSGSHPLAYMSGTGRREAGGLLVIFF</sequence>
<reference evidence="1" key="1">
    <citation type="journal article" date="2021" name="Nat. Commun.">
        <title>Genetic determinants of endophytism in the Arabidopsis root mycobiome.</title>
        <authorList>
            <person name="Mesny F."/>
            <person name="Miyauchi S."/>
            <person name="Thiergart T."/>
            <person name="Pickel B."/>
            <person name="Atanasova L."/>
            <person name="Karlsson M."/>
            <person name="Huettel B."/>
            <person name="Barry K.W."/>
            <person name="Haridas S."/>
            <person name="Chen C."/>
            <person name="Bauer D."/>
            <person name="Andreopoulos W."/>
            <person name="Pangilinan J."/>
            <person name="LaButti K."/>
            <person name="Riley R."/>
            <person name="Lipzen A."/>
            <person name="Clum A."/>
            <person name="Drula E."/>
            <person name="Henrissat B."/>
            <person name="Kohler A."/>
            <person name="Grigoriev I.V."/>
            <person name="Martin F.M."/>
            <person name="Hacquard S."/>
        </authorList>
    </citation>
    <scope>NUCLEOTIDE SEQUENCE</scope>
    <source>
        <strain evidence="1">MPI-CAGE-AT-0016</strain>
    </source>
</reference>
<evidence type="ECO:0000313" key="1">
    <source>
        <dbReference type="EMBL" id="KAH7375815.1"/>
    </source>
</evidence>
<accession>A0A8K0XA59</accession>
<proteinExistence type="predicted"/>
<dbReference type="AlphaFoldDB" id="A0A8K0XA59"/>
<evidence type="ECO:0000313" key="2">
    <source>
        <dbReference type="Proteomes" id="UP000813385"/>
    </source>
</evidence>
<dbReference type="Proteomes" id="UP000813385">
    <property type="component" value="Unassembled WGS sequence"/>
</dbReference>
<keyword evidence="2" id="KW-1185">Reference proteome</keyword>
<gene>
    <name evidence="1" type="ORF">B0T11DRAFT_13627</name>
</gene>
<name>A0A8K0XA59_9PEZI</name>
<comment type="caution">
    <text evidence="1">The sequence shown here is derived from an EMBL/GenBank/DDBJ whole genome shotgun (WGS) entry which is preliminary data.</text>
</comment>
<dbReference type="EMBL" id="JAGPXD010000001">
    <property type="protein sequence ID" value="KAH7375815.1"/>
    <property type="molecule type" value="Genomic_DNA"/>
</dbReference>
<protein>
    <submittedName>
        <fullName evidence="1">Uncharacterized protein</fullName>
    </submittedName>
</protein>
<organism evidence="1 2">
    <name type="scientific">Plectosphaerella cucumerina</name>
    <dbReference type="NCBI Taxonomy" id="40658"/>
    <lineage>
        <taxon>Eukaryota</taxon>
        <taxon>Fungi</taxon>
        <taxon>Dikarya</taxon>
        <taxon>Ascomycota</taxon>
        <taxon>Pezizomycotina</taxon>
        <taxon>Sordariomycetes</taxon>
        <taxon>Hypocreomycetidae</taxon>
        <taxon>Glomerellales</taxon>
        <taxon>Plectosphaerellaceae</taxon>
        <taxon>Plectosphaerella</taxon>
    </lineage>
</organism>